<evidence type="ECO:0000313" key="2">
    <source>
        <dbReference type="EMBL" id="KAF0326819.1"/>
    </source>
</evidence>
<reference evidence="2 3" key="1">
    <citation type="submission" date="2019-12" db="EMBL/GenBank/DDBJ databases">
        <title>A genome sequence resource for the geographically widespread anthracnose pathogen Colletotrichum asianum.</title>
        <authorList>
            <person name="Meng Y."/>
        </authorList>
    </citation>
    <scope>NUCLEOTIDE SEQUENCE [LARGE SCALE GENOMIC DNA]</scope>
    <source>
        <strain evidence="2 3">ICMP 18580</strain>
    </source>
</reference>
<organism evidence="2 3">
    <name type="scientific">Colletotrichum asianum</name>
    <dbReference type="NCBI Taxonomy" id="702518"/>
    <lineage>
        <taxon>Eukaryota</taxon>
        <taxon>Fungi</taxon>
        <taxon>Dikarya</taxon>
        <taxon>Ascomycota</taxon>
        <taxon>Pezizomycotina</taxon>
        <taxon>Sordariomycetes</taxon>
        <taxon>Hypocreomycetidae</taxon>
        <taxon>Glomerellales</taxon>
        <taxon>Glomerellaceae</taxon>
        <taxon>Colletotrichum</taxon>
        <taxon>Colletotrichum gloeosporioides species complex</taxon>
    </lineage>
</organism>
<proteinExistence type="predicted"/>
<accession>A0A8H3WGV4</accession>
<protein>
    <submittedName>
        <fullName evidence="2">Uncharacterized protein</fullName>
    </submittedName>
</protein>
<dbReference type="Proteomes" id="UP000434172">
    <property type="component" value="Unassembled WGS sequence"/>
</dbReference>
<comment type="caution">
    <text evidence="2">The sequence shown here is derived from an EMBL/GenBank/DDBJ whole genome shotgun (WGS) entry which is preliminary data.</text>
</comment>
<keyword evidence="3" id="KW-1185">Reference proteome</keyword>
<name>A0A8H3WGV4_9PEZI</name>
<evidence type="ECO:0000256" key="1">
    <source>
        <dbReference type="SAM" id="MobiDB-lite"/>
    </source>
</evidence>
<gene>
    <name evidence="2" type="ORF">GQ607_005877</name>
</gene>
<dbReference type="AlphaFoldDB" id="A0A8H3WGV4"/>
<feature type="compositionally biased region" description="Basic residues" evidence="1">
    <location>
        <begin position="24"/>
        <end position="44"/>
    </location>
</feature>
<dbReference type="EMBL" id="WOWK01000027">
    <property type="protein sequence ID" value="KAF0326819.1"/>
    <property type="molecule type" value="Genomic_DNA"/>
</dbReference>
<feature type="region of interest" description="Disordered" evidence="1">
    <location>
        <begin position="1"/>
        <end position="44"/>
    </location>
</feature>
<sequence length="44" mass="5290">MRGYLTPPVQDAAIPTGRLEEKEKRKREEKKKKKKKKEKKNTKH</sequence>
<evidence type="ECO:0000313" key="3">
    <source>
        <dbReference type="Proteomes" id="UP000434172"/>
    </source>
</evidence>